<keyword evidence="12 15" id="KW-0472">Membrane</keyword>
<evidence type="ECO:0000256" key="15">
    <source>
        <dbReference type="SAM" id="Phobius"/>
    </source>
</evidence>
<dbReference type="InterPro" id="IPR013083">
    <property type="entry name" value="Znf_RING/FYVE/PHD"/>
</dbReference>
<dbReference type="OMA" id="HAHINCP"/>
<evidence type="ECO:0000256" key="2">
    <source>
        <dbReference type="ARBA" id="ARBA00004167"/>
    </source>
</evidence>
<dbReference type="GO" id="GO:0016020">
    <property type="term" value="C:membrane"/>
    <property type="evidence" value="ECO:0007669"/>
    <property type="project" value="UniProtKB-SubCell"/>
</dbReference>
<keyword evidence="6 15" id="KW-0812">Transmembrane</keyword>
<name>A0A251VU56_HELAN</name>
<evidence type="ECO:0000313" key="17">
    <source>
        <dbReference type="EMBL" id="KAF5823700.1"/>
    </source>
</evidence>
<evidence type="ECO:0000256" key="7">
    <source>
        <dbReference type="ARBA" id="ARBA00022723"/>
    </source>
</evidence>
<protein>
    <recommendedName>
        <fullName evidence="4">RING-type E3 ubiquitin transferase</fullName>
        <ecNumber evidence="4">2.3.2.27</ecNumber>
    </recommendedName>
</protein>
<reference evidence="17" key="3">
    <citation type="submission" date="2020-06" db="EMBL/GenBank/DDBJ databases">
        <title>Helianthus annuus Genome sequencing and assembly Release 2.</title>
        <authorList>
            <person name="Gouzy J."/>
            <person name="Langlade N."/>
            <person name="Munos S."/>
        </authorList>
    </citation>
    <scope>NUCLEOTIDE SEQUENCE</scope>
    <source>
        <tissue evidence="17">Leaves</tissue>
    </source>
</reference>
<keyword evidence="8 14" id="KW-0863">Zinc-finger</keyword>
<comment type="catalytic activity">
    <reaction evidence="1">
        <text>S-ubiquitinyl-[E2 ubiquitin-conjugating enzyme]-L-cysteine + [acceptor protein]-L-lysine = [E2 ubiquitin-conjugating enzyme]-L-cysteine + N(6)-ubiquitinyl-[acceptor protein]-L-lysine.</text>
        <dbReference type="EC" id="2.3.2.27"/>
    </reaction>
</comment>
<dbReference type="SUPFAM" id="SSF57850">
    <property type="entry name" value="RING/U-box"/>
    <property type="match status" value="1"/>
</dbReference>
<organism evidence="18 19">
    <name type="scientific">Helianthus annuus</name>
    <name type="common">Common sunflower</name>
    <dbReference type="NCBI Taxonomy" id="4232"/>
    <lineage>
        <taxon>Eukaryota</taxon>
        <taxon>Viridiplantae</taxon>
        <taxon>Streptophyta</taxon>
        <taxon>Embryophyta</taxon>
        <taxon>Tracheophyta</taxon>
        <taxon>Spermatophyta</taxon>
        <taxon>Magnoliopsida</taxon>
        <taxon>eudicotyledons</taxon>
        <taxon>Gunneridae</taxon>
        <taxon>Pentapetalae</taxon>
        <taxon>asterids</taxon>
        <taxon>campanulids</taxon>
        <taxon>Asterales</taxon>
        <taxon>Asteraceae</taxon>
        <taxon>Asteroideae</taxon>
        <taxon>Heliantheae alliance</taxon>
        <taxon>Heliantheae</taxon>
        <taxon>Helianthus</taxon>
    </lineage>
</organism>
<dbReference type="EMBL" id="MNCJ02000316">
    <property type="protein sequence ID" value="KAF5823700.1"/>
    <property type="molecule type" value="Genomic_DNA"/>
</dbReference>
<dbReference type="EMBL" id="CM007890">
    <property type="protein sequence ID" value="OTG38301.1"/>
    <property type="molecule type" value="Genomic_DNA"/>
</dbReference>
<dbReference type="GO" id="GO:0061630">
    <property type="term" value="F:ubiquitin protein ligase activity"/>
    <property type="evidence" value="ECO:0007669"/>
    <property type="project" value="UniProtKB-EC"/>
</dbReference>
<sequence>MPDTLESSGSQNLSNNAFFTPLVISIMGISATALAVLFYHLLLVRYCIRRHAARMATLRTFAGEEIPTGVDDKTLSTIPIITYNKSDPESVSDQCECAVCLADLENGDMVRLLPDCKHLFHVKCIDEWFVGHASCPVCRVPVVALAPPDEEISCPICRAVGRVTDDHTSIGSDDRTDGSVEVDNRDGFTSGPRITLRHCNSAVLPGEKKGRFTGMELKRSLSMGQSTCAIIDVNIDYMDNDCTYYWSFRDQSIRQFQRVSTKVKESISRICVGQVQGSGILPY</sequence>
<dbReference type="EC" id="2.3.2.27" evidence="4"/>
<dbReference type="CDD" id="cd16461">
    <property type="entry name" value="RING-H2_EL5-like"/>
    <property type="match status" value="1"/>
</dbReference>
<evidence type="ECO:0000256" key="13">
    <source>
        <dbReference type="ARBA" id="ARBA00024209"/>
    </source>
</evidence>
<dbReference type="PROSITE" id="PS50089">
    <property type="entry name" value="ZF_RING_2"/>
    <property type="match status" value="1"/>
</dbReference>
<comment type="pathway">
    <text evidence="3">Protein modification; protein ubiquitination.</text>
</comment>
<dbReference type="GO" id="GO:0008270">
    <property type="term" value="F:zinc ion binding"/>
    <property type="evidence" value="ECO:0007669"/>
    <property type="project" value="UniProtKB-KW"/>
</dbReference>
<dbReference type="Gene3D" id="3.30.40.10">
    <property type="entry name" value="Zinc/RING finger domain, C3HC4 (zinc finger)"/>
    <property type="match status" value="1"/>
</dbReference>
<comment type="similarity">
    <text evidence="13">Belongs to the RING-type zinc finger family. ATL subfamily.</text>
</comment>
<evidence type="ECO:0000256" key="4">
    <source>
        <dbReference type="ARBA" id="ARBA00012483"/>
    </source>
</evidence>
<keyword evidence="11 15" id="KW-1133">Transmembrane helix</keyword>
<dbReference type="PANTHER" id="PTHR46913:SF1">
    <property type="entry name" value="RING-H2 FINGER PROTEIN ATL16"/>
    <property type="match status" value="1"/>
</dbReference>
<dbReference type="SMART" id="SM00184">
    <property type="entry name" value="RING"/>
    <property type="match status" value="1"/>
</dbReference>
<gene>
    <name evidence="18" type="ORF">HannXRQ_Chr01g0028231</name>
    <name evidence="17" type="ORF">HanXRQr2_Chr01g0041121</name>
</gene>
<evidence type="ECO:0000256" key="9">
    <source>
        <dbReference type="ARBA" id="ARBA00022786"/>
    </source>
</evidence>
<accession>A0A251VU56</accession>
<keyword evidence="10" id="KW-0862">Zinc</keyword>
<evidence type="ECO:0000256" key="11">
    <source>
        <dbReference type="ARBA" id="ARBA00022989"/>
    </source>
</evidence>
<reference evidence="17 19" key="1">
    <citation type="journal article" date="2017" name="Nature">
        <title>The sunflower genome provides insights into oil metabolism, flowering and Asterid evolution.</title>
        <authorList>
            <person name="Badouin H."/>
            <person name="Gouzy J."/>
            <person name="Grassa C.J."/>
            <person name="Murat F."/>
            <person name="Staton S.E."/>
            <person name="Cottret L."/>
            <person name="Lelandais-Briere C."/>
            <person name="Owens G.L."/>
            <person name="Carrere S."/>
            <person name="Mayjonade B."/>
            <person name="Legrand L."/>
            <person name="Gill N."/>
            <person name="Kane N.C."/>
            <person name="Bowers J.E."/>
            <person name="Hubner S."/>
            <person name="Bellec A."/>
            <person name="Berard A."/>
            <person name="Berges H."/>
            <person name="Blanchet N."/>
            <person name="Boniface M.C."/>
            <person name="Brunel D."/>
            <person name="Catrice O."/>
            <person name="Chaidir N."/>
            <person name="Claudel C."/>
            <person name="Donnadieu C."/>
            <person name="Faraut T."/>
            <person name="Fievet G."/>
            <person name="Helmstetter N."/>
            <person name="King M."/>
            <person name="Knapp S.J."/>
            <person name="Lai Z."/>
            <person name="Le Paslier M.C."/>
            <person name="Lippi Y."/>
            <person name="Lorenzon L."/>
            <person name="Mandel J.R."/>
            <person name="Marage G."/>
            <person name="Marchand G."/>
            <person name="Marquand E."/>
            <person name="Bret-Mestries E."/>
            <person name="Morien E."/>
            <person name="Nambeesan S."/>
            <person name="Nguyen T."/>
            <person name="Pegot-Espagnet P."/>
            <person name="Pouilly N."/>
            <person name="Raftis F."/>
            <person name="Sallet E."/>
            <person name="Schiex T."/>
            <person name="Thomas J."/>
            <person name="Vandecasteele C."/>
            <person name="Vares D."/>
            <person name="Vear F."/>
            <person name="Vautrin S."/>
            <person name="Crespi M."/>
            <person name="Mangin B."/>
            <person name="Burke J.M."/>
            <person name="Salse J."/>
            <person name="Munos S."/>
            <person name="Vincourt P."/>
            <person name="Rieseberg L.H."/>
            <person name="Langlade N.B."/>
        </authorList>
    </citation>
    <scope>NUCLEOTIDE SEQUENCE [LARGE SCALE GENOMIC DNA]</scope>
    <source>
        <strain evidence="19">cv. SF193</strain>
        <tissue evidence="17">Leaves</tissue>
    </source>
</reference>
<dbReference type="STRING" id="4232.A0A251VU56"/>
<proteinExistence type="inferred from homology"/>
<dbReference type="AlphaFoldDB" id="A0A251VU56"/>
<dbReference type="Gramene" id="mRNA:HanXRQr2_Chr01g0041121">
    <property type="protein sequence ID" value="CDS:HanXRQr2_Chr01g0041121.1"/>
    <property type="gene ID" value="HanXRQr2_Chr01g0041121"/>
</dbReference>
<dbReference type="Pfam" id="PF13639">
    <property type="entry name" value="zf-RING_2"/>
    <property type="match status" value="1"/>
</dbReference>
<evidence type="ECO:0000256" key="3">
    <source>
        <dbReference type="ARBA" id="ARBA00004906"/>
    </source>
</evidence>
<dbReference type="Proteomes" id="UP000215914">
    <property type="component" value="Chromosome 1"/>
</dbReference>
<evidence type="ECO:0000256" key="6">
    <source>
        <dbReference type="ARBA" id="ARBA00022692"/>
    </source>
</evidence>
<evidence type="ECO:0000256" key="1">
    <source>
        <dbReference type="ARBA" id="ARBA00000900"/>
    </source>
</evidence>
<keyword evidence="19" id="KW-1185">Reference proteome</keyword>
<dbReference type="GO" id="GO:0016567">
    <property type="term" value="P:protein ubiquitination"/>
    <property type="evidence" value="ECO:0000318"/>
    <property type="project" value="GO_Central"/>
</dbReference>
<comment type="subcellular location">
    <subcellularLocation>
        <location evidence="2">Membrane</location>
        <topology evidence="2">Single-pass membrane protein</topology>
    </subcellularLocation>
</comment>
<evidence type="ECO:0000313" key="19">
    <source>
        <dbReference type="Proteomes" id="UP000215914"/>
    </source>
</evidence>
<evidence type="ECO:0000256" key="8">
    <source>
        <dbReference type="ARBA" id="ARBA00022771"/>
    </source>
</evidence>
<evidence type="ECO:0000259" key="16">
    <source>
        <dbReference type="PROSITE" id="PS50089"/>
    </source>
</evidence>
<dbReference type="InParanoid" id="A0A251VU56"/>
<evidence type="ECO:0000256" key="5">
    <source>
        <dbReference type="ARBA" id="ARBA00022679"/>
    </source>
</evidence>
<dbReference type="UniPathway" id="UPA00143"/>
<reference evidence="18" key="2">
    <citation type="submission" date="2017-02" db="EMBL/GenBank/DDBJ databases">
        <title>Sunflower complete genome.</title>
        <authorList>
            <person name="Langlade N."/>
            <person name="Munos S."/>
        </authorList>
    </citation>
    <scope>NUCLEOTIDE SEQUENCE [LARGE SCALE GENOMIC DNA]</scope>
    <source>
        <tissue evidence="18">Leaves</tissue>
    </source>
</reference>
<keyword evidence="7" id="KW-0479">Metal-binding</keyword>
<dbReference type="OrthoDB" id="8062037at2759"/>
<dbReference type="InterPro" id="IPR044600">
    <property type="entry name" value="ATL1/ATL16-like"/>
</dbReference>
<keyword evidence="5" id="KW-0808">Transferase</keyword>
<evidence type="ECO:0000256" key="14">
    <source>
        <dbReference type="PROSITE-ProRule" id="PRU00175"/>
    </source>
</evidence>
<feature type="transmembrane region" description="Helical" evidence="15">
    <location>
        <begin position="20"/>
        <end position="44"/>
    </location>
</feature>
<keyword evidence="9" id="KW-0833">Ubl conjugation pathway</keyword>
<evidence type="ECO:0000313" key="18">
    <source>
        <dbReference type="EMBL" id="OTG38301.1"/>
    </source>
</evidence>
<evidence type="ECO:0000256" key="10">
    <source>
        <dbReference type="ARBA" id="ARBA00022833"/>
    </source>
</evidence>
<dbReference type="InterPro" id="IPR001841">
    <property type="entry name" value="Znf_RING"/>
</dbReference>
<feature type="domain" description="RING-type" evidence="16">
    <location>
        <begin position="97"/>
        <end position="139"/>
    </location>
</feature>
<dbReference type="PANTHER" id="PTHR46913">
    <property type="entry name" value="RING-H2 FINGER PROTEIN ATL16"/>
    <property type="match status" value="1"/>
</dbReference>
<evidence type="ECO:0000256" key="12">
    <source>
        <dbReference type="ARBA" id="ARBA00023136"/>
    </source>
</evidence>